<reference evidence="1 2" key="1">
    <citation type="journal article" date="2023" name="Hortic Res">
        <title>Pangenome of water caltrop reveals structural variations and asymmetric subgenome divergence after allopolyploidization.</title>
        <authorList>
            <person name="Zhang X."/>
            <person name="Chen Y."/>
            <person name="Wang L."/>
            <person name="Yuan Y."/>
            <person name="Fang M."/>
            <person name="Shi L."/>
            <person name="Lu R."/>
            <person name="Comes H.P."/>
            <person name="Ma Y."/>
            <person name="Chen Y."/>
            <person name="Huang G."/>
            <person name="Zhou Y."/>
            <person name="Zheng Z."/>
            <person name="Qiu Y."/>
        </authorList>
    </citation>
    <scope>NUCLEOTIDE SEQUENCE [LARGE SCALE GENOMIC DNA]</scope>
    <source>
        <strain evidence="1">F231</strain>
    </source>
</reference>
<evidence type="ECO:0000313" key="2">
    <source>
        <dbReference type="Proteomes" id="UP001346149"/>
    </source>
</evidence>
<sequence>MEFQLRLKEVGLWNVGQNPLTSAARTIAEKRPWEPLTQKKNWDFDVRPTHQGCATMNKPPSVEYHATPFLKGEALGLGRLSRDGAAIDCSSECSGSVKIALPPLCSSKLLLGMILAFIV</sequence>
<comment type="caution">
    <text evidence="1">The sequence shown here is derived from an EMBL/GenBank/DDBJ whole genome shotgun (WGS) entry which is preliminary data.</text>
</comment>
<keyword evidence="2" id="KW-1185">Reference proteome</keyword>
<dbReference type="EMBL" id="JAXQNO010000015">
    <property type="protein sequence ID" value="KAK4782926.1"/>
    <property type="molecule type" value="Genomic_DNA"/>
</dbReference>
<dbReference type="Proteomes" id="UP001346149">
    <property type="component" value="Unassembled WGS sequence"/>
</dbReference>
<dbReference type="AlphaFoldDB" id="A0AAN7R052"/>
<proteinExistence type="predicted"/>
<accession>A0AAN7R052</accession>
<organism evidence="1 2">
    <name type="scientific">Trapa natans</name>
    <name type="common">Water chestnut</name>
    <dbReference type="NCBI Taxonomy" id="22666"/>
    <lineage>
        <taxon>Eukaryota</taxon>
        <taxon>Viridiplantae</taxon>
        <taxon>Streptophyta</taxon>
        <taxon>Embryophyta</taxon>
        <taxon>Tracheophyta</taxon>
        <taxon>Spermatophyta</taxon>
        <taxon>Magnoliopsida</taxon>
        <taxon>eudicotyledons</taxon>
        <taxon>Gunneridae</taxon>
        <taxon>Pentapetalae</taxon>
        <taxon>rosids</taxon>
        <taxon>malvids</taxon>
        <taxon>Myrtales</taxon>
        <taxon>Lythraceae</taxon>
        <taxon>Trapa</taxon>
    </lineage>
</organism>
<protein>
    <submittedName>
        <fullName evidence="1">Uncharacterized protein</fullName>
    </submittedName>
</protein>
<evidence type="ECO:0000313" key="1">
    <source>
        <dbReference type="EMBL" id="KAK4782926.1"/>
    </source>
</evidence>
<name>A0AAN7R052_TRANT</name>
<gene>
    <name evidence="1" type="ORF">SAY86_007300</name>
</gene>